<keyword evidence="4" id="KW-1185">Reference proteome</keyword>
<dbReference type="RefSeq" id="WP_270453872.1">
    <property type="nucleotide sequence ID" value="NZ_JADPIE010000004.1"/>
</dbReference>
<organism evidence="3 4">
    <name type="scientific">Halonatronomonas betaini</name>
    <dbReference type="NCBI Taxonomy" id="2778430"/>
    <lineage>
        <taxon>Bacteria</taxon>
        <taxon>Bacillati</taxon>
        <taxon>Bacillota</taxon>
        <taxon>Clostridia</taxon>
        <taxon>Halanaerobiales</taxon>
        <taxon>Halarsenatibacteraceae</taxon>
        <taxon>Halonatronomonas</taxon>
    </lineage>
</organism>
<dbReference type="InterPro" id="IPR052016">
    <property type="entry name" value="Bact_Sigma-Reg"/>
</dbReference>
<dbReference type="PANTHER" id="PTHR43156">
    <property type="entry name" value="STAGE II SPORULATION PROTEIN E-RELATED"/>
    <property type="match status" value="1"/>
</dbReference>
<evidence type="ECO:0000256" key="1">
    <source>
        <dbReference type="ARBA" id="ARBA00022801"/>
    </source>
</evidence>
<dbReference type="InterPro" id="IPR036457">
    <property type="entry name" value="PPM-type-like_dom_sf"/>
</dbReference>
<dbReference type="Proteomes" id="UP000621436">
    <property type="component" value="Unassembled WGS sequence"/>
</dbReference>
<sequence length="383" mass="42916">MQYVVEEFYKNIPGKNEEVCGDHVEILKQNGSTIIVLSDGLGSGIKANILATLTSKIAVGLFNKDLPLKEIIETIIDTLPICEKRGIAYSTLAVLIINEDGNARLIEMDTPFAFYYRNDMIKKIDKKKINIRGKTIYESNLKMGLNDRIFLASDGVVHAGVGGLLDFGLGWEGTARHLEELSKRNTSMEYIIEHMLNICKAYYFGKPADDITLIGLQFRRKHNLTILTGPPQNEKDDRVVANKLINATGKKAICGGTTAQIASRELGLELKCDLDYFDKDVPPVGHLEGIDIVTDGLLTLNKVLDYLRDYKQGEMFPKGRDGATCLMQMLLNSDRINLIVGRSMNESHQSLNLPLELGIRSQIVDRIANNLKRLNKEVKIEWY</sequence>
<dbReference type="SUPFAM" id="SSF81606">
    <property type="entry name" value="PP2C-like"/>
    <property type="match status" value="1"/>
</dbReference>
<proteinExistence type="predicted"/>
<dbReference type="AlphaFoldDB" id="A0A931AUK0"/>
<evidence type="ECO:0000259" key="2">
    <source>
        <dbReference type="Pfam" id="PF07228"/>
    </source>
</evidence>
<evidence type="ECO:0000313" key="4">
    <source>
        <dbReference type="Proteomes" id="UP000621436"/>
    </source>
</evidence>
<dbReference type="GO" id="GO:0016791">
    <property type="term" value="F:phosphatase activity"/>
    <property type="evidence" value="ECO:0007669"/>
    <property type="project" value="TreeGrafter"/>
</dbReference>
<gene>
    <name evidence="3" type="ORF">I0Q91_07645</name>
</gene>
<protein>
    <submittedName>
        <fullName evidence="3">SpoIIE family protein phosphatase</fullName>
    </submittedName>
</protein>
<dbReference type="Gene3D" id="3.60.40.10">
    <property type="entry name" value="PPM-type phosphatase domain"/>
    <property type="match status" value="1"/>
</dbReference>
<feature type="domain" description="PPM-type phosphatase" evidence="2">
    <location>
        <begin position="30"/>
        <end position="218"/>
    </location>
</feature>
<evidence type="ECO:0000313" key="3">
    <source>
        <dbReference type="EMBL" id="MBF8436944.1"/>
    </source>
</evidence>
<comment type="caution">
    <text evidence="3">The sequence shown here is derived from an EMBL/GenBank/DDBJ whole genome shotgun (WGS) entry which is preliminary data.</text>
</comment>
<name>A0A931AUK0_9FIRM</name>
<dbReference type="InterPro" id="IPR001932">
    <property type="entry name" value="PPM-type_phosphatase-like_dom"/>
</dbReference>
<keyword evidence="1" id="KW-0378">Hydrolase</keyword>
<reference evidence="3" key="1">
    <citation type="submission" date="2020-11" db="EMBL/GenBank/DDBJ databases">
        <title>Halonatronomonas betainensis gen. nov., sp. nov. a novel haloalkaliphilic representative of the family Halanaerobiacae capable of betaine degradation.</title>
        <authorList>
            <person name="Boltyanskaya Y."/>
            <person name="Kevbrin V."/>
            <person name="Detkova E."/>
            <person name="Grouzdev D.S."/>
            <person name="Koziaeva V."/>
            <person name="Zhilina T."/>
        </authorList>
    </citation>
    <scope>NUCLEOTIDE SEQUENCE</scope>
    <source>
        <strain evidence="3">Z-7014</strain>
    </source>
</reference>
<dbReference type="PANTHER" id="PTHR43156:SF2">
    <property type="entry name" value="STAGE II SPORULATION PROTEIN E"/>
    <property type="match status" value="1"/>
</dbReference>
<dbReference type="EMBL" id="JADPIE010000004">
    <property type="protein sequence ID" value="MBF8436944.1"/>
    <property type="molecule type" value="Genomic_DNA"/>
</dbReference>
<dbReference type="Pfam" id="PF07228">
    <property type="entry name" value="SpoIIE"/>
    <property type="match status" value="1"/>
</dbReference>
<accession>A0A931AUK0</accession>